<comment type="caution">
    <text evidence="10">The sequence shown here is derived from an EMBL/GenBank/DDBJ whole genome shotgun (WGS) entry which is preliminary data.</text>
</comment>
<proteinExistence type="inferred from homology"/>
<evidence type="ECO:0000259" key="9">
    <source>
        <dbReference type="PROSITE" id="PS51546"/>
    </source>
</evidence>
<evidence type="ECO:0000259" key="6">
    <source>
        <dbReference type="PROSITE" id="PS50290"/>
    </source>
</evidence>
<dbReference type="Pfam" id="PF02192">
    <property type="entry name" value="PI3K_p85B"/>
    <property type="match status" value="1"/>
</dbReference>
<dbReference type="PROSITE" id="PS51546">
    <property type="entry name" value="PI3K_RBD"/>
    <property type="match status" value="1"/>
</dbReference>
<dbReference type="GO" id="GO:0016477">
    <property type="term" value="P:cell migration"/>
    <property type="evidence" value="ECO:0007669"/>
    <property type="project" value="TreeGrafter"/>
</dbReference>
<dbReference type="GO" id="GO:0048015">
    <property type="term" value="P:phosphatidylinositol-mediated signaling"/>
    <property type="evidence" value="ECO:0007669"/>
    <property type="project" value="TreeGrafter"/>
</dbReference>
<dbReference type="SMART" id="SM00146">
    <property type="entry name" value="PI3Kc"/>
    <property type="match status" value="1"/>
</dbReference>
<dbReference type="InterPro" id="IPR003113">
    <property type="entry name" value="PI3K_ABD"/>
</dbReference>
<gene>
    <name evidence="10" type="ORF">P5673_020045</name>
</gene>
<reference evidence="10" key="2">
    <citation type="journal article" date="2023" name="Science">
        <title>Genomic signatures of disease resistance in endangered staghorn corals.</title>
        <authorList>
            <person name="Vollmer S.V."/>
            <person name="Selwyn J.D."/>
            <person name="Despard B.A."/>
            <person name="Roesel C.L."/>
        </authorList>
    </citation>
    <scope>NUCLEOTIDE SEQUENCE</scope>
    <source>
        <strain evidence="10">K2</strain>
    </source>
</reference>
<dbReference type="PROSITE" id="PS51544">
    <property type="entry name" value="PI3K_ABD"/>
    <property type="match status" value="1"/>
</dbReference>
<feature type="domain" description="PI3K-ABD" evidence="7">
    <location>
        <begin position="14"/>
        <end position="108"/>
    </location>
</feature>
<dbReference type="FunFam" id="1.10.1070.11:FF:000001">
    <property type="entry name" value="Phosphatidylinositol 4,5-bisphosphate 3-kinase catalytic subunit"/>
    <property type="match status" value="1"/>
</dbReference>
<dbReference type="InterPro" id="IPR029071">
    <property type="entry name" value="Ubiquitin-like_domsf"/>
</dbReference>
<name>A0AAD9QAE3_ACRCE</name>
<dbReference type="SMART" id="SM00143">
    <property type="entry name" value="PI3K_p85B"/>
    <property type="match status" value="1"/>
</dbReference>
<dbReference type="InterPro" id="IPR018936">
    <property type="entry name" value="PI3/4_kinase_CS"/>
</dbReference>
<dbReference type="Gene3D" id="3.30.1010.10">
    <property type="entry name" value="Phosphatidylinositol 3-kinase Catalytic Subunit, Chain A, domain 4"/>
    <property type="match status" value="2"/>
</dbReference>
<keyword evidence="11" id="KW-1185">Reference proteome</keyword>
<dbReference type="GO" id="GO:0043491">
    <property type="term" value="P:phosphatidylinositol 3-kinase/protein kinase B signal transduction"/>
    <property type="evidence" value="ECO:0007669"/>
    <property type="project" value="TreeGrafter"/>
</dbReference>
<keyword evidence="1" id="KW-0808">Transferase</keyword>
<evidence type="ECO:0000259" key="8">
    <source>
        <dbReference type="PROSITE" id="PS51545"/>
    </source>
</evidence>
<dbReference type="InterPro" id="IPR000341">
    <property type="entry name" value="PI3K_Ras-bd_dom"/>
</dbReference>
<dbReference type="CDD" id="cd05165">
    <property type="entry name" value="PI3Kc_I"/>
    <property type="match status" value="1"/>
</dbReference>
<evidence type="ECO:0000313" key="10">
    <source>
        <dbReference type="EMBL" id="KAK2557684.1"/>
    </source>
</evidence>
<dbReference type="PANTHER" id="PTHR10048">
    <property type="entry name" value="PHOSPHATIDYLINOSITOL KINASE"/>
    <property type="match status" value="1"/>
</dbReference>
<evidence type="ECO:0000259" key="7">
    <source>
        <dbReference type="PROSITE" id="PS51544"/>
    </source>
</evidence>
<organism evidence="10 11">
    <name type="scientific">Acropora cervicornis</name>
    <name type="common">Staghorn coral</name>
    <dbReference type="NCBI Taxonomy" id="6130"/>
    <lineage>
        <taxon>Eukaryota</taxon>
        <taxon>Metazoa</taxon>
        <taxon>Cnidaria</taxon>
        <taxon>Anthozoa</taxon>
        <taxon>Hexacorallia</taxon>
        <taxon>Scleractinia</taxon>
        <taxon>Astrocoeniina</taxon>
        <taxon>Acroporidae</taxon>
        <taxon>Acropora</taxon>
    </lineage>
</organism>
<dbReference type="GO" id="GO:0005524">
    <property type="term" value="F:ATP binding"/>
    <property type="evidence" value="ECO:0007669"/>
    <property type="project" value="UniProtKB-KW"/>
</dbReference>
<dbReference type="Pfam" id="PF00454">
    <property type="entry name" value="PI3_PI4_kinase"/>
    <property type="match status" value="1"/>
</dbReference>
<dbReference type="Proteomes" id="UP001249851">
    <property type="component" value="Unassembled WGS sequence"/>
</dbReference>
<keyword evidence="4" id="KW-0067">ATP-binding</keyword>
<dbReference type="InterPro" id="IPR042236">
    <property type="entry name" value="PI3K_accessory_sf"/>
</dbReference>
<dbReference type="InterPro" id="IPR011009">
    <property type="entry name" value="Kinase-like_dom_sf"/>
</dbReference>
<dbReference type="SUPFAM" id="SSF49562">
    <property type="entry name" value="C2 domain (Calcium/lipid-binding domain, CaLB)"/>
    <property type="match status" value="1"/>
</dbReference>
<dbReference type="Pfam" id="PF00794">
    <property type="entry name" value="PI3K_rbd"/>
    <property type="match status" value="1"/>
</dbReference>
<dbReference type="InterPro" id="IPR036940">
    <property type="entry name" value="PI3/4_kinase_cat_sf"/>
</dbReference>
<evidence type="ECO:0000256" key="1">
    <source>
        <dbReference type="ARBA" id="ARBA00022679"/>
    </source>
</evidence>
<dbReference type="GO" id="GO:0016303">
    <property type="term" value="F:1-phosphatidylinositol-3-kinase activity"/>
    <property type="evidence" value="ECO:0007669"/>
    <property type="project" value="TreeGrafter"/>
</dbReference>
<dbReference type="InterPro" id="IPR016024">
    <property type="entry name" value="ARM-type_fold"/>
</dbReference>
<evidence type="ECO:0000256" key="2">
    <source>
        <dbReference type="ARBA" id="ARBA00022741"/>
    </source>
</evidence>
<dbReference type="InterPro" id="IPR000403">
    <property type="entry name" value="PI3/4_kinase_cat_dom"/>
</dbReference>
<feature type="domain" description="PIK helical" evidence="8">
    <location>
        <begin position="461"/>
        <end position="612"/>
    </location>
</feature>
<dbReference type="InterPro" id="IPR001263">
    <property type="entry name" value="PI3K_accessory_dom"/>
</dbReference>
<dbReference type="SMART" id="SM00145">
    <property type="entry name" value="PI3Ka"/>
    <property type="match status" value="1"/>
</dbReference>
<dbReference type="EMBL" id="JARQWQ010000048">
    <property type="protein sequence ID" value="KAK2557684.1"/>
    <property type="molecule type" value="Genomic_DNA"/>
</dbReference>
<dbReference type="PROSITE" id="PS51545">
    <property type="entry name" value="PIK_HELICAL"/>
    <property type="match status" value="1"/>
</dbReference>
<dbReference type="GO" id="GO:0035005">
    <property type="term" value="F:1-phosphatidylinositol-4-phosphate 3-kinase activity"/>
    <property type="evidence" value="ECO:0007669"/>
    <property type="project" value="TreeGrafter"/>
</dbReference>
<dbReference type="PROSITE" id="PS00916">
    <property type="entry name" value="PI3_4_KINASE_2"/>
    <property type="match status" value="1"/>
</dbReference>
<dbReference type="SMART" id="SM00144">
    <property type="entry name" value="PI3K_rbd"/>
    <property type="match status" value="1"/>
</dbReference>
<dbReference type="SUPFAM" id="SSF54236">
    <property type="entry name" value="Ubiquitin-like"/>
    <property type="match status" value="1"/>
</dbReference>
<dbReference type="Gene3D" id="2.60.40.150">
    <property type="entry name" value="C2 domain"/>
    <property type="match status" value="2"/>
</dbReference>
<dbReference type="SUPFAM" id="SSF56112">
    <property type="entry name" value="Protein kinase-like (PK-like)"/>
    <property type="match status" value="1"/>
</dbReference>
<reference evidence="10" key="1">
    <citation type="journal article" date="2023" name="G3 (Bethesda)">
        <title>Whole genome assembly and annotation of the endangered Caribbean coral Acropora cervicornis.</title>
        <authorList>
            <person name="Selwyn J.D."/>
            <person name="Vollmer S.V."/>
        </authorList>
    </citation>
    <scope>NUCLEOTIDE SEQUENCE</scope>
    <source>
        <strain evidence="10">K2</strain>
    </source>
</reference>
<dbReference type="InterPro" id="IPR002420">
    <property type="entry name" value="PI3K-type_C2_dom"/>
</dbReference>
<dbReference type="GO" id="GO:0005886">
    <property type="term" value="C:plasma membrane"/>
    <property type="evidence" value="ECO:0007669"/>
    <property type="project" value="TreeGrafter"/>
</dbReference>
<dbReference type="SUPFAM" id="SSF48371">
    <property type="entry name" value="ARM repeat"/>
    <property type="match status" value="1"/>
</dbReference>
<dbReference type="Gene3D" id="1.25.40.70">
    <property type="entry name" value="Phosphatidylinositol 3-kinase, accessory domain (PIK)"/>
    <property type="match status" value="2"/>
</dbReference>
<dbReference type="PROSITE" id="PS50290">
    <property type="entry name" value="PI3_4_KINASE_3"/>
    <property type="match status" value="1"/>
</dbReference>
<keyword evidence="2" id="KW-0547">Nucleotide-binding</keyword>
<dbReference type="PROSITE" id="PS00915">
    <property type="entry name" value="PI3_4_KINASE_1"/>
    <property type="match status" value="1"/>
</dbReference>
<dbReference type="InterPro" id="IPR015433">
    <property type="entry name" value="PI3/4_kinase"/>
</dbReference>
<evidence type="ECO:0000313" key="11">
    <source>
        <dbReference type="Proteomes" id="UP001249851"/>
    </source>
</evidence>
<dbReference type="Pfam" id="PF00792">
    <property type="entry name" value="PI3K_C2"/>
    <property type="match status" value="1"/>
</dbReference>
<feature type="domain" description="PI3K-RBD" evidence="9">
    <location>
        <begin position="190"/>
        <end position="285"/>
    </location>
</feature>
<keyword evidence="3" id="KW-0418">Kinase</keyword>
<dbReference type="GO" id="GO:0005942">
    <property type="term" value="C:phosphatidylinositol 3-kinase complex"/>
    <property type="evidence" value="ECO:0007669"/>
    <property type="project" value="TreeGrafter"/>
</dbReference>
<dbReference type="AlphaFoldDB" id="A0AAD9QAE3"/>
<dbReference type="GO" id="GO:0005737">
    <property type="term" value="C:cytoplasm"/>
    <property type="evidence" value="ECO:0007669"/>
    <property type="project" value="UniProtKB-ARBA"/>
</dbReference>
<dbReference type="Gene3D" id="3.10.20.770">
    <property type="match status" value="1"/>
</dbReference>
<accession>A0AAD9QAE3</accession>
<comment type="similarity">
    <text evidence="5">Belongs to the PI3/PI4-kinase family.</text>
</comment>
<evidence type="ECO:0000256" key="3">
    <source>
        <dbReference type="ARBA" id="ARBA00022777"/>
    </source>
</evidence>
<dbReference type="Gene3D" id="1.10.1070.11">
    <property type="entry name" value="Phosphatidylinositol 3-/4-kinase, catalytic domain"/>
    <property type="match status" value="1"/>
</dbReference>
<evidence type="ECO:0000256" key="5">
    <source>
        <dbReference type="PROSITE-ProRule" id="PRU00877"/>
    </source>
</evidence>
<dbReference type="InterPro" id="IPR035892">
    <property type="entry name" value="C2_domain_sf"/>
</dbReference>
<protein>
    <submittedName>
        <fullName evidence="10">Phosphatidylinositol 4</fullName>
    </submittedName>
</protein>
<sequence length="1014" mass="116378">MPPGSRQNYWDKLTTASVAVDCFLPTGVVIQLDEVRIEAPLSEIKNRLWREASTYPLFNLLTDAGKNASNYSFLCVNQRGKQEELVDESRPLNEVKPFRPLLKLIHRKGDNEEKLLNSTIGNLIGKSLHEFDQMQNQEVDDFRRKYRKFVEKLASNRRQLSWIGRAMYAYPPEIETTPLPLHIEENLSDDRRFLMNVAIKNNRASIKDMHAFSLPADAYPDEVIVLVLDKRGKIMGVPDLDKPVDYVLKIVGRESYLLGNYPLLQYTYIRTCIAKGVRPMLSLVLRASLQVEVDVTGFCTSTQRAAPPPLPQKPLSANLSLWNIQTHVRIKVVSAANVNAGDLMKPEGGSNPMWNEYLDFDLDVCNIPRMARLCLVIYSIYVDRRRTRNKRRKLRQGELQLFAWPVPETMADQLNPVGTVVSNIDTVTSVSLYLEFQRYSNAVVYPSFDTVAELAAQHINANIFGNAEQSQLEKLKQIVNREPLAPIFEQEKDLVWERRIDVREHFPHALAKLLCCVKWNSRQDVAMMQILLQTWPKLESEQALELLDYTFADQAVLKYESYLDCELAEFLLRRALNNQHFGHALYWLLRAEMENPEVSVRFGLMLEAYCRGAPAHMKSLQRQAQALSKMKSVTELLQLIDRDRRERGLAAMKELLRQKTYQGALSKLSSPLDPSFKLRNLKLVFFLRVLLVSSFPHGPVLVASASDESQQEFKKNAGNVDQCKYMDSKMRPLYLVFENTDELGDLVRIIFKNGDDLRQDMLTLQLIRIMDRIWQNEGLDLGMIPYGCLSTGSNVGMIEVVYQAETLAKLQRRRGGVTAAFSRDSIWVWLQEYHATEESLTDAVERFTLSCVGYCVATYVLGVGDRHSDNIMVKNTGQLFHIDFGHILGNFKRKFGVQRERVPFVLSDQFVHVITMASEKGRETSQFNHLCREAFLIIRRKGALLINLFVMMLSAGLPELRSLDDIGYLRKTLRLDLSEEEAVRDFQKKFEAAINNSWKTSMNWFAHNVKRDNP</sequence>
<feature type="domain" description="PI3K/PI4K catalytic" evidence="6">
    <location>
        <begin position="719"/>
        <end position="998"/>
    </location>
</feature>
<dbReference type="Pfam" id="PF00613">
    <property type="entry name" value="PI3Ka"/>
    <property type="match status" value="1"/>
</dbReference>
<evidence type="ECO:0000256" key="4">
    <source>
        <dbReference type="ARBA" id="ARBA00022840"/>
    </source>
</evidence>
<dbReference type="PANTHER" id="PTHR10048:SF118">
    <property type="entry name" value="PI-3 KINASE"/>
    <property type="match status" value="1"/>
</dbReference>